<sequence length="180" mass="19795">MAIQKVAKAAAAAAATHAPRQINAVVVSSGLMEKTVKVRIGTQVWNEHLQKKFNSKAHLLVHDPRSSLTTGDIITITPGHRTSKTVHHVVSSIIAPFGRPISERPPIPSAEERIAERERKLMAKHIRKGSWSRWGFERDPRGIEGSEWFVEGFAEAQKGKGEVVKAEETANGNGEEIKLV</sequence>
<reference evidence="4 5" key="1">
    <citation type="journal article" date="2011" name="PLoS Genet.">
        <title>Genomic analysis of the necrotrophic fungal pathogens Sclerotinia sclerotiorum and Botrytis cinerea.</title>
        <authorList>
            <person name="Amselem J."/>
            <person name="Cuomo C.A."/>
            <person name="van Kan J.A."/>
            <person name="Viaud M."/>
            <person name="Benito E.P."/>
            <person name="Couloux A."/>
            <person name="Coutinho P.M."/>
            <person name="de Vries R.P."/>
            <person name="Dyer P.S."/>
            <person name="Fillinger S."/>
            <person name="Fournier E."/>
            <person name="Gout L."/>
            <person name="Hahn M."/>
            <person name="Kohn L."/>
            <person name="Lapalu N."/>
            <person name="Plummer K.M."/>
            <person name="Pradier J.M."/>
            <person name="Quevillon E."/>
            <person name="Sharon A."/>
            <person name="Simon A."/>
            <person name="ten Have A."/>
            <person name="Tudzynski B."/>
            <person name="Tudzynski P."/>
            <person name="Wincker P."/>
            <person name="Andrew M."/>
            <person name="Anthouard V."/>
            <person name="Beever R.E."/>
            <person name="Beffa R."/>
            <person name="Benoit I."/>
            <person name="Bouzid O."/>
            <person name="Brault B."/>
            <person name="Chen Z."/>
            <person name="Choquer M."/>
            <person name="Collemare J."/>
            <person name="Cotton P."/>
            <person name="Danchin E.G."/>
            <person name="Da Silva C."/>
            <person name="Gautier A."/>
            <person name="Giraud C."/>
            <person name="Giraud T."/>
            <person name="Gonzalez C."/>
            <person name="Grossetete S."/>
            <person name="Guldener U."/>
            <person name="Henrissat B."/>
            <person name="Howlett B.J."/>
            <person name="Kodira C."/>
            <person name="Kretschmer M."/>
            <person name="Lappartient A."/>
            <person name="Leroch M."/>
            <person name="Levis C."/>
            <person name="Mauceli E."/>
            <person name="Neuveglise C."/>
            <person name="Oeser B."/>
            <person name="Pearson M."/>
            <person name="Poulain J."/>
            <person name="Poussereau N."/>
            <person name="Quesneville H."/>
            <person name="Rascle C."/>
            <person name="Schumacher J."/>
            <person name="Segurens B."/>
            <person name="Sexton A."/>
            <person name="Silva E."/>
            <person name="Sirven C."/>
            <person name="Soanes D.M."/>
            <person name="Talbot N.J."/>
            <person name="Templeton M."/>
            <person name="Yandava C."/>
            <person name="Yarden O."/>
            <person name="Zeng Q."/>
            <person name="Rollins J.A."/>
            <person name="Lebrun M.H."/>
            <person name="Dickman M."/>
        </authorList>
    </citation>
    <scope>NUCLEOTIDE SEQUENCE [LARGE SCALE GENOMIC DNA]</scope>
    <source>
        <strain evidence="4 5">B05.10</strain>
    </source>
</reference>
<accession>A0A384K3T7</accession>
<dbReference type="KEGG" id="bfu:BCIN_15g00600"/>
<organism evidence="4 5">
    <name type="scientific">Botryotinia fuckeliana (strain B05.10)</name>
    <name type="common">Noble rot fungus</name>
    <name type="synonym">Botrytis cinerea</name>
    <dbReference type="NCBI Taxonomy" id="332648"/>
    <lineage>
        <taxon>Eukaryota</taxon>
        <taxon>Fungi</taxon>
        <taxon>Dikarya</taxon>
        <taxon>Ascomycota</taxon>
        <taxon>Pezizomycotina</taxon>
        <taxon>Leotiomycetes</taxon>
        <taxon>Helotiales</taxon>
        <taxon>Sclerotiniaceae</taxon>
        <taxon>Botrytis</taxon>
    </lineage>
</organism>
<reference evidence="4 5" key="2">
    <citation type="journal article" date="2012" name="Eukaryot. Cell">
        <title>Genome update of Botrytis cinerea strains B05.10 and T4.</title>
        <authorList>
            <person name="Staats M."/>
            <person name="van Kan J.A."/>
        </authorList>
    </citation>
    <scope>NUCLEOTIDE SEQUENCE [LARGE SCALE GENOMIC DNA]</scope>
    <source>
        <strain evidence="4 5">B05.10</strain>
    </source>
</reference>
<dbReference type="VEuPathDB" id="FungiDB:Bcin15g00600"/>
<comment type="similarity">
    <text evidence="1">Belongs to the universal ribosomal protein uS17 family.</text>
</comment>
<dbReference type="Gene3D" id="2.40.50.140">
    <property type="entry name" value="Nucleic acid-binding proteins"/>
    <property type="match status" value="1"/>
</dbReference>
<evidence type="ECO:0008006" key="6">
    <source>
        <dbReference type="Google" id="ProtNLM"/>
    </source>
</evidence>
<reference evidence="4 5" key="3">
    <citation type="journal article" date="2017" name="Mol. Plant Pathol.">
        <title>A gapless genome sequence of the fungus Botrytis cinerea.</title>
        <authorList>
            <person name="Van Kan J.A."/>
            <person name="Stassen J.H."/>
            <person name="Mosbach A."/>
            <person name="Van Der Lee T.A."/>
            <person name="Faino L."/>
            <person name="Farmer A.D."/>
            <person name="Papasotiriou D.G."/>
            <person name="Zhou S."/>
            <person name="Seidl M.F."/>
            <person name="Cottam E."/>
            <person name="Edel D."/>
            <person name="Hahn M."/>
            <person name="Schwartz D.C."/>
            <person name="Dietrich R.A."/>
            <person name="Widdison S."/>
            <person name="Scalliet G."/>
        </authorList>
    </citation>
    <scope>NUCLEOTIDE SEQUENCE [LARGE SCALE GENOMIC DNA]</scope>
    <source>
        <strain evidence="4 5">B05.10</strain>
    </source>
</reference>
<dbReference type="PANTHER" id="PTHR10744:SF1">
    <property type="entry name" value="SMALL RIBOSOMAL SUBUNIT PROTEIN US17M"/>
    <property type="match status" value="1"/>
</dbReference>
<dbReference type="PANTHER" id="PTHR10744">
    <property type="entry name" value="40S RIBOSOMAL PROTEIN S11 FAMILY MEMBER"/>
    <property type="match status" value="1"/>
</dbReference>
<proteinExistence type="inferred from homology"/>
<evidence type="ECO:0000256" key="2">
    <source>
        <dbReference type="ARBA" id="ARBA00022980"/>
    </source>
</evidence>
<keyword evidence="5" id="KW-1185">Reference proteome</keyword>
<dbReference type="GeneID" id="5426243"/>
<gene>
    <name evidence="4" type="ORF">BCIN_15g00600</name>
</gene>
<dbReference type="GO" id="GO:0005739">
    <property type="term" value="C:mitochondrion"/>
    <property type="evidence" value="ECO:0007669"/>
    <property type="project" value="TreeGrafter"/>
</dbReference>
<dbReference type="GO" id="GO:0003735">
    <property type="term" value="F:structural constituent of ribosome"/>
    <property type="evidence" value="ECO:0007669"/>
    <property type="project" value="InterPro"/>
</dbReference>
<evidence type="ECO:0000256" key="3">
    <source>
        <dbReference type="ARBA" id="ARBA00023274"/>
    </source>
</evidence>
<dbReference type="OMA" id="VHDPNDS"/>
<evidence type="ECO:0000313" key="4">
    <source>
        <dbReference type="EMBL" id="ATZ57483.1"/>
    </source>
</evidence>
<dbReference type="GO" id="GO:0006412">
    <property type="term" value="P:translation"/>
    <property type="evidence" value="ECO:0007669"/>
    <property type="project" value="InterPro"/>
</dbReference>
<dbReference type="Pfam" id="PF00366">
    <property type="entry name" value="Ribosomal_S17"/>
    <property type="match status" value="1"/>
</dbReference>
<dbReference type="SUPFAM" id="SSF50249">
    <property type="entry name" value="Nucleic acid-binding proteins"/>
    <property type="match status" value="1"/>
</dbReference>
<keyword evidence="3" id="KW-0687">Ribonucleoprotein</keyword>
<dbReference type="AlphaFoldDB" id="A0A384K3T7"/>
<dbReference type="GO" id="GO:0005840">
    <property type="term" value="C:ribosome"/>
    <property type="evidence" value="ECO:0007669"/>
    <property type="project" value="UniProtKB-KW"/>
</dbReference>
<keyword evidence="2" id="KW-0689">Ribosomal protein</keyword>
<dbReference type="InterPro" id="IPR000266">
    <property type="entry name" value="Ribosomal_uS17"/>
</dbReference>
<dbReference type="Proteomes" id="UP000001798">
    <property type="component" value="Chromosome 15"/>
</dbReference>
<evidence type="ECO:0000313" key="5">
    <source>
        <dbReference type="Proteomes" id="UP000001798"/>
    </source>
</evidence>
<name>A0A384K3T7_BOTFB</name>
<dbReference type="GO" id="GO:1990904">
    <property type="term" value="C:ribonucleoprotein complex"/>
    <property type="evidence" value="ECO:0007669"/>
    <property type="project" value="UniProtKB-KW"/>
</dbReference>
<dbReference type="InterPro" id="IPR012340">
    <property type="entry name" value="NA-bd_OB-fold"/>
</dbReference>
<dbReference type="OrthoDB" id="274752at2759"/>
<dbReference type="RefSeq" id="XP_001545785.1">
    <property type="nucleotide sequence ID" value="XM_001545735.2"/>
</dbReference>
<dbReference type="EMBL" id="CP009819">
    <property type="protein sequence ID" value="ATZ57483.1"/>
    <property type="molecule type" value="Genomic_DNA"/>
</dbReference>
<protein>
    <recommendedName>
        <fullName evidence="6">Ribosomal protein s17 protein</fullName>
    </recommendedName>
</protein>
<evidence type="ECO:0000256" key="1">
    <source>
        <dbReference type="ARBA" id="ARBA00010254"/>
    </source>
</evidence>